<gene>
    <name evidence="2" type="ORF">F3Y22_tig00112353pilonHSYRG00010</name>
</gene>
<dbReference type="GO" id="GO:0003700">
    <property type="term" value="F:DNA-binding transcription factor activity"/>
    <property type="evidence" value="ECO:0007669"/>
    <property type="project" value="InterPro"/>
</dbReference>
<dbReference type="AlphaFoldDB" id="A0A6A2XE53"/>
<dbReference type="InterPro" id="IPR044607">
    <property type="entry name" value="RKD-like"/>
</dbReference>
<sequence>MGSHCSFNGGWSKSDNHHVVKRGECSSLIPPHLPLDLSASVLLDWQQNHADEFPIQESFYDDAYLPLMNSSCLYAPLDIEHSPTTQEEHLLGYENGSGFWNELGALFEPKNQKLLKVDNGDRCGEQGLMKENKAKREKKSNPNAKLLSKEVISQYFYMPITQAAKELNVLQTEEEGEGSEKKLREAMEVLGQEKKMLEMMPDMELEDKTKRLRQACFKANYKKRKLMKSTTMEQSPLSMSSSGTTAAGRVLPYDMRNDEEEEEAEMKALSSNSFSSTNIII</sequence>
<evidence type="ECO:0000256" key="1">
    <source>
        <dbReference type="SAM" id="MobiDB-lite"/>
    </source>
</evidence>
<name>A0A6A2XE53_HIBSY</name>
<evidence type="ECO:0000313" key="3">
    <source>
        <dbReference type="Proteomes" id="UP000436088"/>
    </source>
</evidence>
<organism evidence="2 3">
    <name type="scientific">Hibiscus syriacus</name>
    <name type="common">Rose of Sharon</name>
    <dbReference type="NCBI Taxonomy" id="106335"/>
    <lineage>
        <taxon>Eukaryota</taxon>
        <taxon>Viridiplantae</taxon>
        <taxon>Streptophyta</taxon>
        <taxon>Embryophyta</taxon>
        <taxon>Tracheophyta</taxon>
        <taxon>Spermatophyta</taxon>
        <taxon>Magnoliopsida</taxon>
        <taxon>eudicotyledons</taxon>
        <taxon>Gunneridae</taxon>
        <taxon>Pentapetalae</taxon>
        <taxon>rosids</taxon>
        <taxon>malvids</taxon>
        <taxon>Malvales</taxon>
        <taxon>Malvaceae</taxon>
        <taxon>Malvoideae</taxon>
        <taxon>Hibiscus</taxon>
    </lineage>
</organism>
<protein>
    <submittedName>
        <fullName evidence="2">Uncharacterized protein</fullName>
    </submittedName>
</protein>
<evidence type="ECO:0000313" key="2">
    <source>
        <dbReference type="EMBL" id="KAE8667920.1"/>
    </source>
</evidence>
<feature type="region of interest" description="Disordered" evidence="1">
    <location>
        <begin position="227"/>
        <end position="250"/>
    </location>
</feature>
<dbReference type="PANTHER" id="PTHR46373:SF20">
    <property type="entry name" value="PROTEIN RKD1"/>
    <property type="match status" value="1"/>
</dbReference>
<reference evidence="2" key="1">
    <citation type="submission" date="2019-09" db="EMBL/GenBank/DDBJ databases">
        <title>Draft genome information of white flower Hibiscus syriacus.</title>
        <authorList>
            <person name="Kim Y.-M."/>
        </authorList>
    </citation>
    <scope>NUCLEOTIDE SEQUENCE [LARGE SCALE GENOMIC DNA]</scope>
    <source>
        <strain evidence="2">YM2019G1</strain>
    </source>
</reference>
<dbReference type="Proteomes" id="UP000436088">
    <property type="component" value="Unassembled WGS sequence"/>
</dbReference>
<accession>A0A6A2XE53</accession>
<feature type="compositionally biased region" description="Polar residues" evidence="1">
    <location>
        <begin position="228"/>
        <end position="245"/>
    </location>
</feature>
<proteinExistence type="predicted"/>
<keyword evidence="3" id="KW-1185">Reference proteome</keyword>
<dbReference type="EMBL" id="VEPZ02001562">
    <property type="protein sequence ID" value="KAE8667920.1"/>
    <property type="molecule type" value="Genomic_DNA"/>
</dbReference>
<dbReference type="OrthoDB" id="6270329at2759"/>
<comment type="caution">
    <text evidence="2">The sequence shown here is derived from an EMBL/GenBank/DDBJ whole genome shotgun (WGS) entry which is preliminary data.</text>
</comment>
<dbReference type="PANTHER" id="PTHR46373">
    <property type="entry name" value="PROTEIN RKD4"/>
    <property type="match status" value="1"/>
</dbReference>